<dbReference type="PANTHER" id="PTHR46577">
    <property type="entry name" value="HTH-TYPE TRANSCRIPTIONAL REGULATORY PROTEIN GABR"/>
    <property type="match status" value="1"/>
</dbReference>
<evidence type="ECO:0000256" key="2">
    <source>
        <dbReference type="ARBA" id="ARBA00022898"/>
    </source>
</evidence>
<dbReference type="InterPro" id="IPR036388">
    <property type="entry name" value="WH-like_DNA-bd_sf"/>
</dbReference>
<keyword evidence="4" id="KW-0238">DNA-binding</keyword>
<dbReference type="SUPFAM" id="SSF53383">
    <property type="entry name" value="PLP-dependent transferases"/>
    <property type="match status" value="1"/>
</dbReference>
<dbReference type="InterPro" id="IPR036390">
    <property type="entry name" value="WH_DNA-bd_sf"/>
</dbReference>
<feature type="domain" description="HTH gntR-type" evidence="6">
    <location>
        <begin position="20"/>
        <end position="88"/>
    </location>
</feature>
<dbReference type="Gene3D" id="1.10.10.10">
    <property type="entry name" value="Winged helix-like DNA-binding domain superfamily/Winged helix DNA-binding domain"/>
    <property type="match status" value="1"/>
</dbReference>
<dbReference type="Gene3D" id="3.40.640.10">
    <property type="entry name" value="Type I PLP-dependent aspartate aminotransferase-like (Major domain)"/>
    <property type="match status" value="1"/>
</dbReference>
<evidence type="ECO:0000259" key="6">
    <source>
        <dbReference type="PROSITE" id="PS50949"/>
    </source>
</evidence>
<organism evidence="7 8">
    <name type="scientific">Georgenia alba</name>
    <dbReference type="NCBI Taxonomy" id="2233858"/>
    <lineage>
        <taxon>Bacteria</taxon>
        <taxon>Bacillati</taxon>
        <taxon>Actinomycetota</taxon>
        <taxon>Actinomycetes</taxon>
        <taxon>Micrococcales</taxon>
        <taxon>Bogoriellaceae</taxon>
        <taxon>Georgenia</taxon>
    </lineage>
</organism>
<keyword evidence="2" id="KW-0663">Pyridoxal phosphate</keyword>
<dbReference type="InterPro" id="IPR015421">
    <property type="entry name" value="PyrdxlP-dep_Trfase_major"/>
</dbReference>
<protein>
    <submittedName>
        <fullName evidence="7">PLP-dependent aminotransferase family protein</fullName>
    </submittedName>
</protein>
<keyword evidence="8" id="KW-1185">Reference proteome</keyword>
<dbReference type="InterPro" id="IPR004839">
    <property type="entry name" value="Aminotransferase_I/II_large"/>
</dbReference>
<dbReference type="Pfam" id="PF00392">
    <property type="entry name" value="GntR"/>
    <property type="match status" value="1"/>
</dbReference>
<keyword evidence="5" id="KW-0804">Transcription</keyword>
<evidence type="ECO:0000256" key="5">
    <source>
        <dbReference type="ARBA" id="ARBA00023163"/>
    </source>
</evidence>
<dbReference type="InterPro" id="IPR015424">
    <property type="entry name" value="PyrdxlP-dep_Trfase"/>
</dbReference>
<dbReference type="CDD" id="cd00609">
    <property type="entry name" value="AAT_like"/>
    <property type="match status" value="1"/>
</dbReference>
<evidence type="ECO:0000313" key="8">
    <source>
        <dbReference type="Proteomes" id="UP001596455"/>
    </source>
</evidence>
<keyword evidence="7" id="KW-0032">Aminotransferase</keyword>
<dbReference type="GO" id="GO:0008483">
    <property type="term" value="F:transaminase activity"/>
    <property type="evidence" value="ECO:0007669"/>
    <property type="project" value="UniProtKB-KW"/>
</dbReference>
<evidence type="ECO:0000256" key="1">
    <source>
        <dbReference type="ARBA" id="ARBA00005384"/>
    </source>
</evidence>
<dbReference type="CDD" id="cd07377">
    <property type="entry name" value="WHTH_GntR"/>
    <property type="match status" value="1"/>
</dbReference>
<dbReference type="PANTHER" id="PTHR46577:SF1">
    <property type="entry name" value="HTH-TYPE TRANSCRIPTIONAL REGULATORY PROTEIN GABR"/>
    <property type="match status" value="1"/>
</dbReference>
<gene>
    <name evidence="7" type="ORF">ACFQQL_03825</name>
</gene>
<dbReference type="InterPro" id="IPR000524">
    <property type="entry name" value="Tscrpt_reg_HTH_GntR"/>
</dbReference>
<sequence>MPQAISASRLAGLLGDFDRSPAYAGLADALALLVGDGRIGRDVRLPSERDLTSALGVSRTTVTRAYAVLREHGYAHARHGSGTFTRIPGGRAQALDRVLRPHADGDVLTDLTVAAGKAPAGLATLYAEAVSDLPVYLGGHGYFPTGLPALQSTVAEHYRARGLPTDPDQILITSGALSAIAVVLHTVVSPGERVALESPTYPNASEAVRTRGARPVALPVEPTDWDIAAMAETLHQTQPRLAYLVPDFQNPTGHLMDDAQRAQLAHALRSAGTVALVDETLWPLALDGQRMPRPLAAHADGAITVGSTSKAFWGGLRLGWIRAPHRWVEPLTRTRVSLDLGAPVLEQLVAHRLLGAEQILAERRRLLRAQRDAVVTATAELLPEWRLTLPGGGLSLWIELPTRAASRLAAAATRRGVAVTPGPAFAVEGGMDSFLRLPFAHPADELREAVGRLAVTWEAVRAGSAAGRRPRVVLA</sequence>
<proteinExistence type="inferred from homology"/>
<comment type="caution">
    <text evidence="7">The sequence shown here is derived from an EMBL/GenBank/DDBJ whole genome shotgun (WGS) entry which is preliminary data.</text>
</comment>
<dbReference type="SUPFAM" id="SSF46785">
    <property type="entry name" value="Winged helix' DNA-binding domain"/>
    <property type="match status" value="1"/>
</dbReference>
<reference evidence="8" key="1">
    <citation type="journal article" date="2019" name="Int. J. Syst. Evol. Microbiol.">
        <title>The Global Catalogue of Microorganisms (GCM) 10K type strain sequencing project: providing services to taxonomists for standard genome sequencing and annotation.</title>
        <authorList>
            <consortium name="The Broad Institute Genomics Platform"/>
            <consortium name="The Broad Institute Genome Sequencing Center for Infectious Disease"/>
            <person name="Wu L."/>
            <person name="Ma J."/>
        </authorList>
    </citation>
    <scope>NUCLEOTIDE SEQUENCE [LARGE SCALE GENOMIC DNA]</scope>
    <source>
        <strain evidence="8">JCM 1490</strain>
    </source>
</reference>
<dbReference type="RefSeq" id="WP_382391419.1">
    <property type="nucleotide sequence ID" value="NZ_JBHTCQ010000001.1"/>
</dbReference>
<dbReference type="EMBL" id="JBHTCQ010000001">
    <property type="protein sequence ID" value="MFC7404229.1"/>
    <property type="molecule type" value="Genomic_DNA"/>
</dbReference>
<dbReference type="PROSITE" id="PS50949">
    <property type="entry name" value="HTH_GNTR"/>
    <property type="match status" value="1"/>
</dbReference>
<dbReference type="InterPro" id="IPR051446">
    <property type="entry name" value="HTH_trans_reg/aminotransferase"/>
</dbReference>
<dbReference type="SMART" id="SM00345">
    <property type="entry name" value="HTH_GNTR"/>
    <property type="match status" value="1"/>
</dbReference>
<accession>A0ABW2Q409</accession>
<name>A0ABW2Q409_9MICO</name>
<keyword evidence="7" id="KW-0808">Transferase</keyword>
<keyword evidence="3" id="KW-0805">Transcription regulation</keyword>
<evidence type="ECO:0000256" key="4">
    <source>
        <dbReference type="ARBA" id="ARBA00023125"/>
    </source>
</evidence>
<evidence type="ECO:0000313" key="7">
    <source>
        <dbReference type="EMBL" id="MFC7404229.1"/>
    </source>
</evidence>
<dbReference type="Pfam" id="PF00155">
    <property type="entry name" value="Aminotran_1_2"/>
    <property type="match status" value="1"/>
</dbReference>
<dbReference type="Proteomes" id="UP001596455">
    <property type="component" value="Unassembled WGS sequence"/>
</dbReference>
<dbReference type="PRINTS" id="PR00035">
    <property type="entry name" value="HTHGNTR"/>
</dbReference>
<evidence type="ECO:0000256" key="3">
    <source>
        <dbReference type="ARBA" id="ARBA00023015"/>
    </source>
</evidence>
<comment type="similarity">
    <text evidence="1">In the C-terminal section; belongs to the class-I pyridoxal-phosphate-dependent aminotransferase family.</text>
</comment>